<dbReference type="Proteomes" id="UP000603200">
    <property type="component" value="Unassembled WGS sequence"/>
</dbReference>
<keyword evidence="1" id="KW-1133">Transmembrane helix</keyword>
<dbReference type="InterPro" id="IPR006530">
    <property type="entry name" value="YD"/>
</dbReference>
<evidence type="ECO:0000313" key="3">
    <source>
        <dbReference type="Proteomes" id="UP000603200"/>
    </source>
</evidence>
<dbReference type="Pfam" id="PF05593">
    <property type="entry name" value="RHS_repeat"/>
    <property type="match status" value="1"/>
</dbReference>
<feature type="transmembrane region" description="Helical" evidence="1">
    <location>
        <begin position="2013"/>
        <end position="2033"/>
    </location>
</feature>
<accession>A0ABQ4A049</accession>
<sequence length="2074" mass="217332">MVSRRSLLSIRSWSSASRRTSGRATAVILTAALAGTISDAAIAPEPVLAEPAAPVRTAPVLERPDEAAALVTARMNGAPVKITGLTTATSEFFARPDGTVEATVYAAPVRVRSGSRWVPVDLTLRLNTDGSVSSVAHPEGLKLSGARTATSGALATAGSGAGQVSMGWSGTLPEPVLAGPRATYPEVLPGIDLAVEATRTGFEQFVVVKSRAAAARVAQLSLPLTGASLASHTRDASGALVLKDKAGRTVATSPTPMMWDAQVGADGVTPQRRTVVKSSAAKRSAKATAGVDVKLTPDLAWINDPATTFPVTIDPTVALGTYFDTYVTDGDTGDRGGANNLQIGLLSGTGGKRTRTFVSWDTTALRGKQITAATASFYNYYSTTCSANSWEIWSTNAFNADTRWANQPAWLTKEAAATATKGFDSSCGDAYVAISATSFFQRAATANQTRGYMGIRATNEAATSAYKQFRSRNAAETAQVPKASITYNSYPVVGARSTVPATSCATGTARPFIASKTPQLKTKITDPEGTAMTASFEWSTTAGTGITTATTAKAASGTTFATTIPANALAENGSYRWRVRGYDGTGYSPWSAYCEFTVDTTVPATPAVASTDYPAGQWSGGPGSAGKFTLSASGATDVAAYQYGLDVNPPDLSVNAATLGAAATVTVTPATSGAHTLYVRSRDRAGNLSAVRAYAFSVGGAAITGPKDGDLSAGFVAVEGSGNSTTTGVTYQWRRGDVDAWTTIPAGDVTVAAGQQAVTWPLTVPAGGTAPKLNWNLAQTVNAAEAGPDPLDGPVQLRGVFVGGAGATSNPVKVTLDRNRAWAATEDAGVGAVNLITGNVAIEEHDATTGATLGRTANSRLAGEVDPMFGPGWSSSVSVTGDDSGYTELTVTGSLVQVGLDDGATMGFTKKTATTFQPQVGLEGMKLTYTATGDTYTLTDSAGIGVTFGRTTAQPAGQYVPVSAAAKGAADKVTYSWETVTVAGAAVTRPTLALNPPPAGVTCTATSLVRGCRATKFSYATGTTASGTSAAQWGDFAGRIKEVTFTAWDPDATPAQMKTVVLKRYAYDSTGRLRSSWDPRLDWTESGTARHLETTYAYNADGVITEVRPAGQEPWNLAYSVIPGDSGKGRLVQVSRGIGGNVARTTVVYAVPLSGAAAPYDLSPAQTARWAQPEAPVLATAVFPATQVPDGNPAAGTLPSSYERASVSYLDANGRVINAAEPGGYIASQWFDKWGNQTRSLDAANRQRALNDSTSDNADQEAVVARSLSTLNIFTADGSRATSALEPETEVTLPDGSAVRGRPYTEYAYDEGAPATDEPFNLVTTESRMVRVWGSEGASYDADKRITKTTYDWTLQAPLTETVDPGGLNLVTRYQYDATTQRQIAVTGPAGTTAGDTPSTQKTLYYRAGTGSGNSVCDNHAEFADLVCRTEPGGQAESGPAVPVKTMTYDMFGQIRKTEESTSAGVLRTVVVSYDAANRPSQQSVTVASGLGEQVPVTRNVYDPATSLPTRVQSLDASGAVTAEIAYGYDTLGRATSYTDADGITSTFGYDLLDRPTTTTDGLGTRTYTYDGGTERRGLPTSVTDSQAGTYTAAYDANGGVVSQQWANGITVDVEPNEAGDAVGITYSQTGCDADDCTLFSEALTASVHNQVSNRTSSLSQQDFTYDTAGRVASVQDTVDSNCVTRKYGYDAGTNRTETVSYDPAEDGTCQTGTEAGRISRGYDKADRLTTAGYEYDALGRTRVVPAADSAVAGGGQAEISYYGSNLTRQIVQDDRSAVYRLDVVANRYRSWAQTQGAVTTTKVNHYSADGDSPSWTDEGDSTTTRAIFGVAGMAGSHSSATGTTSFITNLHGDVVAGVSGTSQGLTYTSDYQEDGQLRNAAGTESHRYGWLGAEQRASDTPNGMTLMGVRLYNPATARFLSVDPIRGGNANDYDYCSGDSVNCSDTSGEYSCKWQKKSVSLNWSGWKYDLKRKCWITNWEVRAVMLYGVVWAGIYGVFAGFTSTLALTGAGVLVPLALAVIGVIIGGVVWFADKIYEDRCSKRKGIYISMRLWKARGWARKRPHYSLSMGCNN</sequence>
<dbReference type="PANTHER" id="PTHR32305">
    <property type="match status" value="1"/>
</dbReference>
<keyword evidence="1" id="KW-0472">Membrane</keyword>
<dbReference type="RefSeq" id="WP_203841248.1">
    <property type="nucleotide sequence ID" value="NZ_BAAATV010000012.1"/>
</dbReference>
<name>A0ABQ4A049_9ACTN</name>
<dbReference type="NCBIfam" id="TIGR03696">
    <property type="entry name" value="Rhs_assc_core"/>
    <property type="match status" value="1"/>
</dbReference>
<comment type="caution">
    <text evidence="2">The sequence shown here is derived from an EMBL/GenBank/DDBJ whole genome shotgun (WGS) entry which is preliminary data.</text>
</comment>
<proteinExistence type="predicted"/>
<keyword evidence="3" id="KW-1185">Reference proteome</keyword>
<feature type="transmembrane region" description="Helical" evidence="1">
    <location>
        <begin position="1985"/>
        <end position="2006"/>
    </location>
</feature>
<keyword evidence="1" id="KW-0812">Transmembrane</keyword>
<dbReference type="InterPro" id="IPR022385">
    <property type="entry name" value="Rhs_assc_core"/>
</dbReference>
<dbReference type="Gene3D" id="2.180.10.10">
    <property type="entry name" value="RHS repeat-associated core"/>
    <property type="match status" value="1"/>
</dbReference>
<dbReference type="InterPro" id="IPR050708">
    <property type="entry name" value="T6SS_VgrG/RHS"/>
</dbReference>
<reference evidence="2 3" key="1">
    <citation type="submission" date="2021-01" db="EMBL/GenBank/DDBJ databases">
        <title>Whole genome shotgun sequence of Actinoplanes humidus NBRC 14915.</title>
        <authorList>
            <person name="Komaki H."/>
            <person name="Tamura T."/>
        </authorList>
    </citation>
    <scope>NUCLEOTIDE SEQUENCE [LARGE SCALE GENOMIC DNA]</scope>
    <source>
        <strain evidence="2 3">NBRC 14915</strain>
    </source>
</reference>
<evidence type="ECO:0000313" key="2">
    <source>
        <dbReference type="EMBL" id="GIE24214.1"/>
    </source>
</evidence>
<evidence type="ECO:0000256" key="1">
    <source>
        <dbReference type="SAM" id="Phobius"/>
    </source>
</evidence>
<protein>
    <recommendedName>
        <fullName evidence="4">RHS repeat-associated protein</fullName>
    </recommendedName>
</protein>
<dbReference type="NCBIfam" id="TIGR01643">
    <property type="entry name" value="YD_repeat_2x"/>
    <property type="match status" value="1"/>
</dbReference>
<gene>
    <name evidence="2" type="ORF">Ahu01nite_073160</name>
</gene>
<dbReference type="PANTHER" id="PTHR32305:SF15">
    <property type="entry name" value="PROTEIN RHSA-RELATED"/>
    <property type="match status" value="1"/>
</dbReference>
<evidence type="ECO:0008006" key="4">
    <source>
        <dbReference type="Google" id="ProtNLM"/>
    </source>
</evidence>
<dbReference type="Gene3D" id="2.60.40.10">
    <property type="entry name" value="Immunoglobulins"/>
    <property type="match status" value="1"/>
</dbReference>
<organism evidence="2 3">
    <name type="scientific">Winogradskya humida</name>
    <dbReference type="NCBI Taxonomy" id="113566"/>
    <lineage>
        <taxon>Bacteria</taxon>
        <taxon>Bacillati</taxon>
        <taxon>Actinomycetota</taxon>
        <taxon>Actinomycetes</taxon>
        <taxon>Micromonosporales</taxon>
        <taxon>Micromonosporaceae</taxon>
        <taxon>Winogradskya</taxon>
    </lineage>
</organism>
<dbReference type="InterPro" id="IPR031325">
    <property type="entry name" value="RHS_repeat"/>
</dbReference>
<dbReference type="InterPro" id="IPR013783">
    <property type="entry name" value="Ig-like_fold"/>
</dbReference>
<dbReference type="EMBL" id="BOMN01000106">
    <property type="protein sequence ID" value="GIE24214.1"/>
    <property type="molecule type" value="Genomic_DNA"/>
</dbReference>